<dbReference type="InterPro" id="IPR043140">
    <property type="entry name" value="Ribosomal_uS14_sf"/>
</dbReference>
<dbReference type="EMBL" id="FZOQ01000001">
    <property type="protein sequence ID" value="SNS01103.1"/>
    <property type="molecule type" value="Genomic_DNA"/>
</dbReference>
<dbReference type="GO" id="GO:0003735">
    <property type="term" value="F:structural constituent of ribosome"/>
    <property type="evidence" value="ECO:0007669"/>
    <property type="project" value="InterPro"/>
</dbReference>
<name>A0A239B1L5_9BACT</name>
<dbReference type="InterPro" id="IPR018271">
    <property type="entry name" value="Ribosomal_uS14_CS"/>
</dbReference>
<keyword evidence="3 7" id="KW-0689">Ribosomal protein</keyword>
<comment type="subunit">
    <text evidence="6 7">Part of the 30S ribosomal subunit. Contacts proteins S3 and S10.</text>
</comment>
<comment type="similarity">
    <text evidence="2 7">Belongs to the universal ribosomal protein uS14 family.</text>
</comment>
<dbReference type="NCBIfam" id="NF006477">
    <property type="entry name" value="PRK08881.1"/>
    <property type="match status" value="1"/>
</dbReference>
<dbReference type="SUPFAM" id="SSF57716">
    <property type="entry name" value="Glucocorticoid receptor-like (DNA-binding domain)"/>
    <property type="match status" value="1"/>
</dbReference>
<dbReference type="PANTHER" id="PTHR19836">
    <property type="entry name" value="30S RIBOSOMAL PROTEIN S14"/>
    <property type="match status" value="1"/>
</dbReference>
<sequence>MARESVKARELKRQKLVAKYATKRAELKANGDYDALDKLPRNASPVRLHNRCKLSGRPRGYMRKFGISRVMFRELASAGKIPGVTKASW</sequence>
<gene>
    <name evidence="7" type="primary">rpsN</name>
    <name evidence="8" type="ORF">SAMN06296052_10153</name>
</gene>
<dbReference type="GO" id="GO:0006412">
    <property type="term" value="P:translation"/>
    <property type="evidence" value="ECO:0007669"/>
    <property type="project" value="UniProtKB-UniRule"/>
</dbReference>
<dbReference type="AlphaFoldDB" id="A0A239B1L5"/>
<keyword evidence="9" id="KW-1185">Reference proteome</keyword>
<organism evidence="8 9">
    <name type="scientific">Pontibacter ummariensis</name>
    <dbReference type="NCBI Taxonomy" id="1610492"/>
    <lineage>
        <taxon>Bacteria</taxon>
        <taxon>Pseudomonadati</taxon>
        <taxon>Bacteroidota</taxon>
        <taxon>Cytophagia</taxon>
        <taxon>Cytophagales</taxon>
        <taxon>Hymenobacteraceae</taxon>
        <taxon>Pontibacter</taxon>
    </lineage>
</organism>
<evidence type="ECO:0000313" key="9">
    <source>
        <dbReference type="Proteomes" id="UP000198432"/>
    </source>
</evidence>
<dbReference type="Gene3D" id="4.10.830.10">
    <property type="entry name" value="30s Ribosomal Protein S14, Chain N"/>
    <property type="match status" value="1"/>
</dbReference>
<dbReference type="InterPro" id="IPR001209">
    <property type="entry name" value="Ribosomal_uS14"/>
</dbReference>
<dbReference type="GO" id="GO:0015935">
    <property type="term" value="C:small ribosomal subunit"/>
    <property type="evidence" value="ECO:0007669"/>
    <property type="project" value="TreeGrafter"/>
</dbReference>
<evidence type="ECO:0000256" key="1">
    <source>
        <dbReference type="ARBA" id="ARBA00003686"/>
    </source>
</evidence>
<evidence type="ECO:0000256" key="5">
    <source>
        <dbReference type="ARBA" id="ARBA00035167"/>
    </source>
</evidence>
<comment type="function">
    <text evidence="1 7">Binds 16S rRNA, required for the assembly of 30S particles and may also be responsible for determining the conformation of the 16S rRNA at the A site.</text>
</comment>
<dbReference type="PANTHER" id="PTHR19836:SF19">
    <property type="entry name" value="SMALL RIBOSOMAL SUBUNIT PROTEIN US14M"/>
    <property type="match status" value="1"/>
</dbReference>
<dbReference type="Pfam" id="PF00253">
    <property type="entry name" value="Ribosomal_S14"/>
    <property type="match status" value="1"/>
</dbReference>
<proteinExistence type="inferred from homology"/>
<evidence type="ECO:0000256" key="7">
    <source>
        <dbReference type="HAMAP-Rule" id="MF_00537"/>
    </source>
</evidence>
<dbReference type="RefSeq" id="WP_089317163.1">
    <property type="nucleotide sequence ID" value="NZ_FZOQ01000001.1"/>
</dbReference>
<keyword evidence="7" id="KW-0694">RNA-binding</keyword>
<evidence type="ECO:0000256" key="3">
    <source>
        <dbReference type="ARBA" id="ARBA00022980"/>
    </source>
</evidence>
<keyword evidence="4 7" id="KW-0687">Ribonucleoprotein</keyword>
<keyword evidence="7" id="KW-0699">rRNA-binding</keyword>
<dbReference type="InterPro" id="IPR023036">
    <property type="entry name" value="Ribosomal_uS14_bac/plastid"/>
</dbReference>
<accession>A0A239B1L5</accession>
<evidence type="ECO:0000313" key="8">
    <source>
        <dbReference type="EMBL" id="SNS01103.1"/>
    </source>
</evidence>
<dbReference type="GO" id="GO:0005737">
    <property type="term" value="C:cytoplasm"/>
    <property type="evidence" value="ECO:0007669"/>
    <property type="project" value="UniProtKB-ARBA"/>
</dbReference>
<evidence type="ECO:0000256" key="4">
    <source>
        <dbReference type="ARBA" id="ARBA00023274"/>
    </source>
</evidence>
<dbReference type="HAMAP" id="MF_00537">
    <property type="entry name" value="Ribosomal_uS14_1"/>
    <property type="match status" value="1"/>
</dbReference>
<dbReference type="GO" id="GO:0019843">
    <property type="term" value="F:rRNA binding"/>
    <property type="evidence" value="ECO:0007669"/>
    <property type="project" value="UniProtKB-UniRule"/>
</dbReference>
<dbReference type="OrthoDB" id="9810484at2"/>
<dbReference type="PROSITE" id="PS00527">
    <property type="entry name" value="RIBOSOMAL_S14"/>
    <property type="match status" value="1"/>
</dbReference>
<protein>
    <recommendedName>
        <fullName evidence="5 7">Small ribosomal subunit protein uS14</fullName>
    </recommendedName>
</protein>
<evidence type="ECO:0000256" key="2">
    <source>
        <dbReference type="ARBA" id="ARBA00009083"/>
    </source>
</evidence>
<reference evidence="9" key="1">
    <citation type="submission" date="2017-06" db="EMBL/GenBank/DDBJ databases">
        <authorList>
            <person name="Varghese N."/>
            <person name="Submissions S."/>
        </authorList>
    </citation>
    <scope>NUCLEOTIDE SEQUENCE [LARGE SCALE GENOMIC DNA]</scope>
    <source>
        <strain evidence="9">NKM1</strain>
    </source>
</reference>
<evidence type="ECO:0000256" key="6">
    <source>
        <dbReference type="ARBA" id="ARBA00047110"/>
    </source>
</evidence>
<dbReference type="Proteomes" id="UP000198432">
    <property type="component" value="Unassembled WGS sequence"/>
</dbReference>